<evidence type="ECO:0000313" key="2">
    <source>
        <dbReference type="EMBL" id="SIT48794.1"/>
    </source>
</evidence>
<comment type="caution">
    <text evidence="2">The sequence shown here is derived from an EMBL/GenBank/DDBJ whole genome shotgun (WGS) entry which is preliminary data.</text>
</comment>
<keyword evidence="3" id="KW-1185">Reference proteome</keyword>
<dbReference type="AlphaFoldDB" id="A0A1N7SMX4"/>
<dbReference type="EMBL" id="CYGY02000065">
    <property type="protein sequence ID" value="SIT48794.1"/>
    <property type="molecule type" value="Genomic_DNA"/>
</dbReference>
<accession>A0A1N7SMX4</accession>
<evidence type="ECO:0000313" key="3">
    <source>
        <dbReference type="Proteomes" id="UP000195569"/>
    </source>
</evidence>
<feature type="region of interest" description="Disordered" evidence="1">
    <location>
        <begin position="62"/>
        <end position="84"/>
    </location>
</feature>
<sequence>MPLRVVQVVGSSSLNCRAMKHDSYTDIALFPDASESPQTEALRLVRLTERYLPLAAEICPPSEGGKAQLAHRPMTALDRRDRER</sequence>
<reference evidence="2" key="1">
    <citation type="submission" date="2016-12" db="EMBL/GenBank/DDBJ databases">
        <authorList>
            <person name="Moulin L."/>
        </authorList>
    </citation>
    <scope>NUCLEOTIDE SEQUENCE [LARGE SCALE GENOMIC DNA]</scope>
    <source>
        <strain evidence="2">STM 7183</strain>
    </source>
</reference>
<evidence type="ECO:0000256" key="1">
    <source>
        <dbReference type="SAM" id="MobiDB-lite"/>
    </source>
</evidence>
<protein>
    <submittedName>
        <fullName evidence="2">Transcriptional regulator, GntR family</fullName>
    </submittedName>
</protein>
<name>A0A1N7SMX4_9BURK</name>
<proteinExistence type="predicted"/>
<gene>
    <name evidence="2" type="ORF">BN2476_650057</name>
</gene>
<organism evidence="2 3">
    <name type="scientific">Paraburkholderia piptadeniae</name>
    <dbReference type="NCBI Taxonomy" id="1701573"/>
    <lineage>
        <taxon>Bacteria</taxon>
        <taxon>Pseudomonadati</taxon>
        <taxon>Pseudomonadota</taxon>
        <taxon>Betaproteobacteria</taxon>
        <taxon>Burkholderiales</taxon>
        <taxon>Burkholderiaceae</taxon>
        <taxon>Paraburkholderia</taxon>
    </lineage>
</organism>
<dbReference type="Proteomes" id="UP000195569">
    <property type="component" value="Unassembled WGS sequence"/>
</dbReference>